<dbReference type="Proteomes" id="UP000827092">
    <property type="component" value="Unassembled WGS sequence"/>
</dbReference>
<evidence type="ECO:0000313" key="1">
    <source>
        <dbReference type="EMBL" id="KAG8192849.1"/>
    </source>
</evidence>
<organism evidence="1 2">
    <name type="scientific">Oedothorax gibbosus</name>
    <dbReference type="NCBI Taxonomy" id="931172"/>
    <lineage>
        <taxon>Eukaryota</taxon>
        <taxon>Metazoa</taxon>
        <taxon>Ecdysozoa</taxon>
        <taxon>Arthropoda</taxon>
        <taxon>Chelicerata</taxon>
        <taxon>Arachnida</taxon>
        <taxon>Araneae</taxon>
        <taxon>Araneomorphae</taxon>
        <taxon>Entelegynae</taxon>
        <taxon>Araneoidea</taxon>
        <taxon>Linyphiidae</taxon>
        <taxon>Erigoninae</taxon>
        <taxon>Oedothorax</taxon>
    </lineage>
</organism>
<gene>
    <name evidence="1" type="ORF">JTE90_014627</name>
</gene>
<dbReference type="EMBL" id="JAFNEN010000134">
    <property type="protein sequence ID" value="KAG8192849.1"/>
    <property type="molecule type" value="Genomic_DNA"/>
</dbReference>
<sequence length="134" mass="15223">MGDSYFLQPTLDSERFLEEASKNGCSKFVLLIEQSAGNGIPRNIPVALKAVIERKVANHKQINDLRFTRSNKIVVVTPNLEVQPARPEFDVSPEIYPYTSYEVVLDLHDSDYHSIIIDVDLNLKPLPSRRTTVR</sequence>
<keyword evidence="2" id="KW-1185">Reference proteome</keyword>
<proteinExistence type="predicted"/>
<protein>
    <submittedName>
        <fullName evidence="1">Uncharacterized protein</fullName>
    </submittedName>
</protein>
<dbReference type="AlphaFoldDB" id="A0AAV6VA65"/>
<evidence type="ECO:0000313" key="2">
    <source>
        <dbReference type="Proteomes" id="UP000827092"/>
    </source>
</evidence>
<comment type="caution">
    <text evidence="1">The sequence shown here is derived from an EMBL/GenBank/DDBJ whole genome shotgun (WGS) entry which is preliminary data.</text>
</comment>
<name>A0AAV6VA65_9ARAC</name>
<reference evidence="1 2" key="1">
    <citation type="journal article" date="2022" name="Nat. Ecol. Evol.">
        <title>A masculinizing supergene underlies an exaggerated male reproductive morph in a spider.</title>
        <authorList>
            <person name="Hendrickx F."/>
            <person name="De Corte Z."/>
            <person name="Sonet G."/>
            <person name="Van Belleghem S.M."/>
            <person name="Kostlbacher S."/>
            <person name="Vangestel C."/>
        </authorList>
    </citation>
    <scope>NUCLEOTIDE SEQUENCE [LARGE SCALE GENOMIC DNA]</scope>
    <source>
        <strain evidence="1">W744_W776</strain>
    </source>
</reference>
<accession>A0AAV6VA65</accession>